<dbReference type="Proteomes" id="UP000176800">
    <property type="component" value="Unassembled WGS sequence"/>
</dbReference>
<comment type="caution">
    <text evidence="2">The sequence shown here is derived from an EMBL/GenBank/DDBJ whole genome shotgun (WGS) entry which is preliminary data.</text>
</comment>
<dbReference type="AlphaFoldDB" id="A0A1G2U4Q1"/>
<reference evidence="2 3" key="1">
    <citation type="journal article" date="2016" name="Nat. Commun.">
        <title>Thousands of microbial genomes shed light on interconnected biogeochemical processes in an aquifer system.</title>
        <authorList>
            <person name="Anantharaman K."/>
            <person name="Brown C.T."/>
            <person name="Hug L.A."/>
            <person name="Sharon I."/>
            <person name="Castelle C.J."/>
            <person name="Probst A.J."/>
            <person name="Thomas B.C."/>
            <person name="Singh A."/>
            <person name="Wilkins M.J."/>
            <person name="Karaoz U."/>
            <person name="Brodie E.L."/>
            <person name="Williams K.H."/>
            <person name="Hubbard S.S."/>
            <person name="Banfield J.F."/>
        </authorList>
    </citation>
    <scope>NUCLEOTIDE SEQUENCE [LARGE SCALE GENOMIC DNA]</scope>
</reference>
<gene>
    <name evidence="2" type="ORF">A3B14_03510</name>
</gene>
<organism evidence="2 3">
    <name type="scientific">Candidatus Zambryskibacteria bacterium RIFCSPLOWO2_01_FULL_45_21</name>
    <dbReference type="NCBI Taxonomy" id="1802761"/>
    <lineage>
        <taxon>Bacteria</taxon>
        <taxon>Candidatus Zambryskiibacteriota</taxon>
    </lineage>
</organism>
<evidence type="ECO:0000313" key="3">
    <source>
        <dbReference type="Proteomes" id="UP000176800"/>
    </source>
</evidence>
<dbReference type="InterPro" id="IPR012902">
    <property type="entry name" value="N_methyl_site"/>
</dbReference>
<keyword evidence="1" id="KW-0472">Membrane</keyword>
<accession>A0A1G2U4Q1</accession>
<dbReference type="SUPFAM" id="SSF54523">
    <property type="entry name" value="Pili subunits"/>
    <property type="match status" value="1"/>
</dbReference>
<proteinExistence type="predicted"/>
<evidence type="ECO:0000256" key="1">
    <source>
        <dbReference type="SAM" id="Phobius"/>
    </source>
</evidence>
<dbReference type="EMBL" id="MHWE01000006">
    <property type="protein sequence ID" value="OHB04473.1"/>
    <property type="molecule type" value="Genomic_DNA"/>
</dbReference>
<protein>
    <recommendedName>
        <fullName evidence="4">Prepilin-type N-terminal cleavage/methylation domain-containing protein</fullName>
    </recommendedName>
</protein>
<evidence type="ECO:0008006" key="4">
    <source>
        <dbReference type="Google" id="ProtNLM"/>
    </source>
</evidence>
<keyword evidence="1" id="KW-0812">Transmembrane</keyword>
<keyword evidence="1" id="KW-1133">Transmembrane helix</keyword>
<feature type="transmembrane region" description="Helical" evidence="1">
    <location>
        <begin position="12"/>
        <end position="35"/>
    </location>
</feature>
<sequence>MQQKPKRVLSSRGFTILELIVSISIIVVITAVVAFNQKDFDDQISLANLATDIEVEIRQAQVYGISVREFAPNTNEFNISYGVSFNLLTSFGGGNNFYVSFADRPLPSQNNQYDGIHSGSNCQIGGSSECLNFNNILRGNIISDLCVTLNNNTQQCFPNIGRFDVMFQRPNPDAVFTFFNPSGTVVPFPGHKGARIVITSPKGKTQSIHIYKTGQISIQ</sequence>
<dbReference type="NCBIfam" id="TIGR02532">
    <property type="entry name" value="IV_pilin_GFxxxE"/>
    <property type="match status" value="1"/>
</dbReference>
<name>A0A1G2U4Q1_9BACT</name>
<dbReference type="InterPro" id="IPR045584">
    <property type="entry name" value="Pilin-like"/>
</dbReference>
<evidence type="ECO:0000313" key="2">
    <source>
        <dbReference type="EMBL" id="OHB04473.1"/>
    </source>
</evidence>